<dbReference type="Pfam" id="PF02123">
    <property type="entry name" value="RdRP_4"/>
    <property type="match status" value="1"/>
</dbReference>
<keyword evidence="4 6" id="KW-0547">Nucleotide-binding</keyword>
<evidence type="ECO:0000256" key="1">
    <source>
        <dbReference type="ARBA" id="ARBA00022484"/>
    </source>
</evidence>
<feature type="region of interest" description="Disordered" evidence="7">
    <location>
        <begin position="1"/>
        <end position="23"/>
    </location>
</feature>
<keyword evidence="3 6" id="KW-0548">Nucleotidyltransferase</keyword>
<sequence length="554" mass="61352">RFPARGFSEARHPGVGKPGKADHSQRVVTGAIGNVLVLGDYDFFTTSGEEEVKRQEVGCGLRTVGRSQGVIGNGSKTRPETEFAERAKQTVSELEGIFWPPIGWKGEQTSLELQAGKFKEVRAPDNLREARAAVTARYPTSRVHRGLGEDSISDYAEAGRRIRQGEVLTEEEINDFSGRLSLDFIIDNEVIPLSSPGAPWSKLGSDNRTVVALHRPLLVRVVVERICILSSGDFTSLSALEMVQQGLTDPVKLFTKGEPHSASKLAEGRLRQISSVSLAANIISRRLYGRQNRVEKAMWRSPEMPSSCGMGSSDDDLQTLHSLWNAQPLGSLAEADISGWDWTIQSWELMSDCERRIDLCGAGPGLAQLMRNVHWTMALKVFQLSNGSLFEQIKPGVLPSGWYCTTTTNSFMRAQTCQLVGAQFYKVLGDDSVESYVDDAVARYAALGKKVKMYNRCTTTVEFCSRKWVLGPEWRAPLTSWPRTFYRLLSQTAGDKSEFVKQFCHELRHNSELPKLLEVLASVGWHGQNTLVRNGKEQQEPTTSSPVPAGQSSQ</sequence>
<accession>A0A649X039</accession>
<dbReference type="Proteomes" id="UP001228629">
    <property type="component" value="Segment"/>
</dbReference>
<dbReference type="EC" id="2.7.7.48" evidence="6"/>
<keyword evidence="9" id="KW-1185">Reference proteome</keyword>
<evidence type="ECO:0000256" key="2">
    <source>
        <dbReference type="ARBA" id="ARBA00022679"/>
    </source>
</evidence>
<name>A0A649X039_9VIRU</name>
<evidence type="ECO:0000256" key="7">
    <source>
        <dbReference type="SAM" id="MobiDB-lite"/>
    </source>
</evidence>
<protein>
    <recommendedName>
        <fullName evidence="6">RNA-directed RNA polymerase</fullName>
        <ecNumber evidence="6">2.7.7.48</ecNumber>
    </recommendedName>
</protein>
<dbReference type="InterPro" id="IPR043502">
    <property type="entry name" value="DNA/RNA_pol_sf"/>
</dbReference>
<dbReference type="InterPro" id="IPR001795">
    <property type="entry name" value="RNA-dir_pol_luteovirus"/>
</dbReference>
<organism evidence="8 9">
    <name type="scientific">Hubei sclerotinia RNA virus 1</name>
    <dbReference type="NCBI Taxonomy" id="2605950"/>
    <lineage>
        <taxon>Viruses</taxon>
        <taxon>Riboviria</taxon>
        <taxon>Orthornavirae</taxon>
        <taxon>Pisuviricota</taxon>
        <taxon>Pisoniviricetes</taxon>
        <taxon>Sobelivirales</taxon>
        <taxon>Solemoviridae</taxon>
        <taxon>Hubsclerovirus</taxon>
        <taxon>Hubsclerovirus HUSRV</taxon>
    </lineage>
</organism>
<evidence type="ECO:0000256" key="3">
    <source>
        <dbReference type="ARBA" id="ARBA00022695"/>
    </source>
</evidence>
<evidence type="ECO:0000256" key="5">
    <source>
        <dbReference type="ARBA" id="ARBA00048744"/>
    </source>
</evidence>
<dbReference type="PRINTS" id="PR00914">
    <property type="entry name" value="LVIRUSRNAPOL"/>
</dbReference>
<keyword evidence="2 6" id="KW-0808">Transferase</keyword>
<feature type="compositionally biased region" description="Polar residues" evidence="7">
    <location>
        <begin position="540"/>
        <end position="554"/>
    </location>
</feature>
<evidence type="ECO:0000313" key="9">
    <source>
        <dbReference type="Proteomes" id="UP001228629"/>
    </source>
</evidence>
<keyword evidence="6" id="KW-0693">Viral RNA replication</keyword>
<dbReference type="SUPFAM" id="SSF56672">
    <property type="entry name" value="DNA/RNA polymerases"/>
    <property type="match status" value="1"/>
</dbReference>
<evidence type="ECO:0000256" key="4">
    <source>
        <dbReference type="ARBA" id="ARBA00022741"/>
    </source>
</evidence>
<evidence type="ECO:0000313" key="8">
    <source>
        <dbReference type="EMBL" id="QGL04934.1"/>
    </source>
</evidence>
<dbReference type="GO" id="GO:0003968">
    <property type="term" value="F:RNA-directed RNA polymerase activity"/>
    <property type="evidence" value="ECO:0007669"/>
    <property type="project" value="UniProtKB-KW"/>
</dbReference>
<dbReference type="EMBL" id="MK889164">
    <property type="protein sequence ID" value="QGL04934.1"/>
    <property type="molecule type" value="Genomic_RNA"/>
</dbReference>
<dbReference type="GO" id="GO:0003723">
    <property type="term" value="F:RNA binding"/>
    <property type="evidence" value="ECO:0007669"/>
    <property type="project" value="InterPro"/>
</dbReference>
<reference evidence="8" key="1">
    <citation type="journal article" date="2019" name="Viruses">
        <title>A Novel RNA Virus Related to Sobemoviruses Confers Hypovirulence on the Phytopathogenic Fungus Sclerotinia sclerotiorum.</title>
        <authorList>
            <person name="Azhar A."/>
            <person name="Mu F."/>
            <person name="Huang H."/>
            <person name="Cheng J."/>
            <person name="Fu Y."/>
            <person name="Hamid M.R."/>
            <person name="Jiang D."/>
            <person name="Xie J."/>
        </authorList>
    </citation>
    <scope>NUCLEOTIDE SEQUENCE</scope>
    <source>
        <strain evidence="8">277</strain>
    </source>
</reference>
<comment type="catalytic activity">
    <reaction evidence="5 6">
        <text>RNA(n) + a ribonucleoside 5'-triphosphate = RNA(n+1) + diphosphate</text>
        <dbReference type="Rhea" id="RHEA:21248"/>
        <dbReference type="Rhea" id="RHEA-COMP:14527"/>
        <dbReference type="Rhea" id="RHEA-COMP:17342"/>
        <dbReference type="ChEBI" id="CHEBI:33019"/>
        <dbReference type="ChEBI" id="CHEBI:61557"/>
        <dbReference type="ChEBI" id="CHEBI:140395"/>
        <dbReference type="EC" id="2.7.7.48"/>
    </reaction>
</comment>
<feature type="region of interest" description="Disordered" evidence="7">
    <location>
        <begin position="533"/>
        <end position="554"/>
    </location>
</feature>
<dbReference type="GO" id="GO:0000166">
    <property type="term" value="F:nucleotide binding"/>
    <property type="evidence" value="ECO:0007669"/>
    <property type="project" value="UniProtKB-KW"/>
</dbReference>
<dbReference type="GO" id="GO:0006351">
    <property type="term" value="P:DNA-templated transcription"/>
    <property type="evidence" value="ECO:0007669"/>
    <property type="project" value="InterPro"/>
</dbReference>
<proteinExistence type="predicted"/>
<feature type="non-terminal residue" evidence="8">
    <location>
        <position position="1"/>
    </location>
</feature>
<evidence type="ECO:0000256" key="6">
    <source>
        <dbReference type="RuleBase" id="RU364050"/>
    </source>
</evidence>
<keyword evidence="1 6" id="KW-0696">RNA-directed RNA polymerase</keyword>